<dbReference type="PANTHER" id="PTHR30203">
    <property type="entry name" value="OUTER MEMBRANE CATION EFFLUX PROTEIN"/>
    <property type="match status" value="1"/>
</dbReference>
<dbReference type="EMBL" id="RCHI01000032">
    <property type="protein sequence ID" value="RLL61441.1"/>
    <property type="molecule type" value="Genomic_DNA"/>
</dbReference>
<dbReference type="Proteomes" id="UP000279673">
    <property type="component" value="Unassembled WGS sequence"/>
</dbReference>
<evidence type="ECO:0000313" key="3">
    <source>
        <dbReference type="EMBL" id="RLL61441.1"/>
    </source>
</evidence>
<comment type="subcellular location">
    <subcellularLocation>
        <location evidence="2">Cell membrane</location>
        <topology evidence="2">Lipid-anchor</topology>
    </subcellularLocation>
</comment>
<comment type="caution">
    <text evidence="3">The sequence shown here is derived from an EMBL/GenBank/DDBJ whole genome shotgun (WGS) entry which is preliminary data.</text>
</comment>
<dbReference type="InterPro" id="IPR003423">
    <property type="entry name" value="OMP_efflux"/>
</dbReference>
<evidence type="ECO:0000313" key="4">
    <source>
        <dbReference type="Proteomes" id="UP000279673"/>
    </source>
</evidence>
<dbReference type="GO" id="GO:0015562">
    <property type="term" value="F:efflux transmembrane transporter activity"/>
    <property type="evidence" value="ECO:0007669"/>
    <property type="project" value="InterPro"/>
</dbReference>
<keyword evidence="2" id="KW-0812">Transmembrane</keyword>
<keyword evidence="4" id="KW-1185">Reference proteome</keyword>
<dbReference type="InterPro" id="IPR010131">
    <property type="entry name" value="MdtP/NodT-like"/>
</dbReference>
<keyword evidence="2" id="KW-0449">Lipoprotein</keyword>
<evidence type="ECO:0000256" key="1">
    <source>
        <dbReference type="ARBA" id="ARBA00007613"/>
    </source>
</evidence>
<protein>
    <submittedName>
        <fullName evidence="3">Efflux transporter outer membrane subunit</fullName>
    </submittedName>
</protein>
<gene>
    <name evidence="3" type="ORF">DYS74_18090</name>
</gene>
<dbReference type="GO" id="GO:0005886">
    <property type="term" value="C:plasma membrane"/>
    <property type="evidence" value="ECO:0007669"/>
    <property type="project" value="UniProtKB-SubCell"/>
</dbReference>
<dbReference type="RefSeq" id="WP_121535026.1">
    <property type="nucleotide sequence ID" value="NZ_RCHI01000032.1"/>
</dbReference>
<dbReference type="Gene3D" id="1.20.1600.10">
    <property type="entry name" value="Outer membrane efflux proteins (OEP)"/>
    <property type="match status" value="1"/>
</dbReference>
<dbReference type="Gene3D" id="2.20.200.10">
    <property type="entry name" value="Outer membrane efflux proteins (OEP)"/>
    <property type="match status" value="1"/>
</dbReference>
<organism evidence="3 4">
    <name type="scientific">Paenirhodobacter hankyongi</name>
    <dbReference type="NCBI Taxonomy" id="2294033"/>
    <lineage>
        <taxon>Bacteria</taxon>
        <taxon>Pseudomonadati</taxon>
        <taxon>Pseudomonadota</taxon>
        <taxon>Alphaproteobacteria</taxon>
        <taxon>Rhodobacterales</taxon>
        <taxon>Rhodobacter group</taxon>
        <taxon>Paenirhodobacter</taxon>
    </lineage>
</organism>
<keyword evidence="2" id="KW-0472">Membrane</keyword>
<dbReference type="NCBIfam" id="TIGR01845">
    <property type="entry name" value="outer_NodT"/>
    <property type="match status" value="1"/>
</dbReference>
<dbReference type="PANTHER" id="PTHR30203:SF25">
    <property type="entry name" value="OUTER MEMBRANE PROTEIN-RELATED"/>
    <property type="match status" value="1"/>
</dbReference>
<keyword evidence="2" id="KW-0564">Palmitate</keyword>
<sequence length="492" mass="50568">MRSLPLLLCLAACAPLGPDYQGPPVVANLAARFQHGQAATVPANPPAEWWTGFNDAELTRLIARARADSPALDVARARLAQSRAAYAGAVANLNPAGAVLGGALDTRIGTGEAGGSVLVPGLPLTLPSDVQNDVYASGFDASWEADLLGGKRRAAERGRAQAEAAEATFADAQVQLAAEVGRAYVALRGAQDALAITRRSVALKQRGLTLSEGAATQGVTNALDIARLRADAAATEAQIPLIEAQVDALTAQLAVLTGTTPAALAPELARPRAVPRPPRKVAIGNPADMLRRRPDIREAERRLAASSAAIGETAASFFPKITFMGLVSTAGGTPGAVLRSDGLGLAVGPVLQWNALDFGRKDAALAQAAGVRDEALAGYRQTVLAALADAEGSLSAFEKRRASVARLATASTEAAKATELAAQMTGAGTLSVIDQLDIQRAQLQIDLALSQGRTELATAYIGLNKSLGLGWSPAPPPRPVAEVAKAAMAKTP</sequence>
<proteinExistence type="inferred from homology"/>
<dbReference type="Pfam" id="PF02321">
    <property type="entry name" value="OEP"/>
    <property type="match status" value="2"/>
</dbReference>
<keyword evidence="2" id="KW-1134">Transmembrane beta strand</keyword>
<accession>A0A421BJ48</accession>
<dbReference type="AlphaFoldDB" id="A0A421BJ48"/>
<dbReference type="SUPFAM" id="SSF56954">
    <property type="entry name" value="Outer membrane efflux proteins (OEP)"/>
    <property type="match status" value="1"/>
</dbReference>
<reference evidence="3 4" key="1">
    <citation type="submission" date="2018-10" db="EMBL/GenBank/DDBJ databases">
        <title>Rhodobacter sp . BO-81.</title>
        <authorList>
            <person name="Im W.T."/>
        </authorList>
    </citation>
    <scope>NUCLEOTIDE SEQUENCE [LARGE SCALE GENOMIC DNA]</scope>
    <source>
        <strain evidence="3 4">BO-81</strain>
    </source>
</reference>
<name>A0A421BJ48_9RHOB</name>
<comment type="similarity">
    <text evidence="1 2">Belongs to the outer membrane factor (OMF) (TC 1.B.17) family.</text>
</comment>
<evidence type="ECO:0000256" key="2">
    <source>
        <dbReference type="RuleBase" id="RU362097"/>
    </source>
</evidence>